<feature type="non-terminal residue" evidence="1">
    <location>
        <position position="146"/>
    </location>
</feature>
<reference evidence="2" key="1">
    <citation type="journal article" date="2019" name="Int. J. Syst. Evol. Microbiol.">
        <title>The Global Catalogue of Microorganisms (GCM) 10K type strain sequencing project: providing services to taxonomists for standard genome sequencing and annotation.</title>
        <authorList>
            <consortium name="The Broad Institute Genomics Platform"/>
            <consortium name="The Broad Institute Genome Sequencing Center for Infectious Disease"/>
            <person name="Wu L."/>
            <person name="Ma J."/>
        </authorList>
    </citation>
    <scope>NUCLEOTIDE SEQUENCE [LARGE SCALE GENOMIC DNA]</scope>
    <source>
        <strain evidence="2">CCUG 49018</strain>
    </source>
</reference>
<comment type="caution">
    <text evidence="1">The sequence shown here is derived from an EMBL/GenBank/DDBJ whole genome shotgun (WGS) entry which is preliminary data.</text>
</comment>
<evidence type="ECO:0008006" key="3">
    <source>
        <dbReference type="Google" id="ProtNLM"/>
    </source>
</evidence>
<dbReference type="InterPro" id="IPR008964">
    <property type="entry name" value="Invasin/intimin_cell_adhesion"/>
</dbReference>
<protein>
    <recommendedName>
        <fullName evidence="3">Big-1 domain-containing protein</fullName>
    </recommendedName>
</protein>
<dbReference type="SUPFAM" id="SSF49373">
    <property type="entry name" value="Invasin/intimin cell-adhesion fragments"/>
    <property type="match status" value="1"/>
</dbReference>
<dbReference type="Proteomes" id="UP001597182">
    <property type="component" value="Unassembled WGS sequence"/>
</dbReference>
<keyword evidence="2" id="KW-1185">Reference proteome</keyword>
<accession>A0ABW3VSQ6</accession>
<dbReference type="EMBL" id="JBHTMB010000356">
    <property type="protein sequence ID" value="MFD1238224.1"/>
    <property type="molecule type" value="Genomic_DNA"/>
</dbReference>
<organism evidence="1 2">
    <name type="scientific">Pseudonocardia benzenivorans</name>
    <dbReference type="NCBI Taxonomy" id="228005"/>
    <lineage>
        <taxon>Bacteria</taxon>
        <taxon>Bacillati</taxon>
        <taxon>Actinomycetota</taxon>
        <taxon>Actinomycetes</taxon>
        <taxon>Pseudonocardiales</taxon>
        <taxon>Pseudonocardiaceae</taxon>
        <taxon>Pseudonocardia</taxon>
    </lineage>
</organism>
<proteinExistence type="predicted"/>
<gene>
    <name evidence="1" type="ORF">ACFQ34_33525</name>
</gene>
<dbReference type="RefSeq" id="WP_379653443.1">
    <property type="nucleotide sequence ID" value="NZ_JBHTMB010000356.1"/>
</dbReference>
<evidence type="ECO:0000313" key="1">
    <source>
        <dbReference type="EMBL" id="MFD1238224.1"/>
    </source>
</evidence>
<sequence length="146" mass="15681">MAWDLGDTVPLTAEIVDANGDLTAASGVVCTIGLPDGTTVTPSVSNPSTGRYTVDFVATQAGRHTERWTSTSPATARSDVFDVRDATPAYIVSLADTKQHLNMAASRTTDDEELRGWIETATEVVEDLSGQTIVRRTIVERKPMRG</sequence>
<name>A0ABW3VSQ6_9PSEU</name>
<evidence type="ECO:0000313" key="2">
    <source>
        <dbReference type="Proteomes" id="UP001597182"/>
    </source>
</evidence>